<evidence type="ECO:0000256" key="6">
    <source>
        <dbReference type="RuleBase" id="RU003707"/>
    </source>
</evidence>
<dbReference type="CDD" id="cd06558">
    <property type="entry name" value="crotonase-like"/>
    <property type="match status" value="1"/>
</dbReference>
<dbReference type="InterPro" id="IPR018376">
    <property type="entry name" value="Enoyl-CoA_hyd/isom_CS"/>
</dbReference>
<dbReference type="Pfam" id="PF00378">
    <property type="entry name" value="ECH_1"/>
    <property type="match status" value="1"/>
</dbReference>
<evidence type="ECO:0000256" key="2">
    <source>
        <dbReference type="ARBA" id="ARBA00012076"/>
    </source>
</evidence>
<dbReference type="PANTHER" id="PTHR43802:SF1">
    <property type="entry name" value="IP11341P-RELATED"/>
    <property type="match status" value="1"/>
</dbReference>
<dbReference type="EMBL" id="FOEE01000002">
    <property type="protein sequence ID" value="SEO56969.1"/>
    <property type="molecule type" value="Genomic_DNA"/>
</dbReference>
<dbReference type="InterPro" id="IPR001753">
    <property type="entry name" value="Enoyl-CoA_hydra/iso"/>
</dbReference>
<dbReference type="FunFam" id="3.90.226.10:FF:000009">
    <property type="entry name" value="Carnitinyl-CoA dehydratase"/>
    <property type="match status" value="1"/>
</dbReference>
<reference evidence="8" key="1">
    <citation type="submission" date="2016-10" db="EMBL/GenBank/DDBJ databases">
        <authorList>
            <person name="Varghese N."/>
            <person name="Submissions S."/>
        </authorList>
    </citation>
    <scope>NUCLEOTIDE SEQUENCE [LARGE SCALE GENOMIC DNA]</scope>
    <source>
        <strain evidence="8">DSM 45413</strain>
    </source>
</reference>
<comment type="similarity">
    <text evidence="1 6">Belongs to the enoyl-CoA hydratase/isomerase family.</text>
</comment>
<dbReference type="AlphaFoldDB" id="A0A1H8QRT6"/>
<name>A0A1H8QRT6_9ACTN</name>
<evidence type="ECO:0000256" key="3">
    <source>
        <dbReference type="ARBA" id="ARBA00023239"/>
    </source>
</evidence>
<dbReference type="PANTHER" id="PTHR43802">
    <property type="entry name" value="ENOYL-COA HYDRATASE"/>
    <property type="match status" value="1"/>
</dbReference>
<dbReference type="NCBIfam" id="NF006100">
    <property type="entry name" value="PRK08252.1"/>
    <property type="match status" value="1"/>
</dbReference>
<evidence type="ECO:0000256" key="1">
    <source>
        <dbReference type="ARBA" id="ARBA00005254"/>
    </source>
</evidence>
<protein>
    <recommendedName>
        <fullName evidence="2">enoyl-CoA hydratase</fullName>
        <ecNumber evidence="2">4.2.1.17</ecNumber>
    </recommendedName>
</protein>
<evidence type="ECO:0000256" key="4">
    <source>
        <dbReference type="ARBA" id="ARBA00023709"/>
    </source>
</evidence>
<dbReference type="InterPro" id="IPR014748">
    <property type="entry name" value="Enoyl-CoA_hydra_C"/>
</dbReference>
<dbReference type="STRING" id="673521.SAMN05660991_00767"/>
<dbReference type="OrthoDB" id="4284283at2"/>
<dbReference type="RefSeq" id="WP_091940364.1">
    <property type="nucleotide sequence ID" value="NZ_FOEE01000002.1"/>
</dbReference>
<comment type="catalytic activity">
    <reaction evidence="4">
        <text>a (3S)-3-hydroxyacyl-CoA = a (2E)-enoyl-CoA + H2O</text>
        <dbReference type="Rhea" id="RHEA:16105"/>
        <dbReference type="ChEBI" id="CHEBI:15377"/>
        <dbReference type="ChEBI" id="CHEBI:57318"/>
        <dbReference type="ChEBI" id="CHEBI:58856"/>
        <dbReference type="EC" id="4.2.1.17"/>
    </reaction>
</comment>
<dbReference type="Proteomes" id="UP000198960">
    <property type="component" value="Unassembled WGS sequence"/>
</dbReference>
<keyword evidence="3" id="KW-0456">Lyase</keyword>
<dbReference type="SUPFAM" id="SSF52096">
    <property type="entry name" value="ClpP/crotonase"/>
    <property type="match status" value="1"/>
</dbReference>
<dbReference type="GO" id="GO:0004300">
    <property type="term" value="F:enoyl-CoA hydratase activity"/>
    <property type="evidence" value="ECO:0007669"/>
    <property type="project" value="UniProtKB-EC"/>
</dbReference>
<evidence type="ECO:0000256" key="5">
    <source>
        <dbReference type="ARBA" id="ARBA00023717"/>
    </source>
</evidence>
<evidence type="ECO:0000313" key="7">
    <source>
        <dbReference type="EMBL" id="SEO56969.1"/>
    </source>
</evidence>
<keyword evidence="8" id="KW-1185">Reference proteome</keyword>
<sequence length="274" mass="28856">MTSPATAEPSEEAALYERSGHVAVITLNRPRALNAVNAALSTAVGHGLERAADDPDVRVVVVTGAGRAFCAGADLKELAAGRDVHAPDHPEWGFAGLVRHWIDKPVVAAVNGFAMGGGTEIALACDLVVAAEDATFGLPEVKRGLLAAAGGVVRLQRQLPFKRALELALTGDGITARQAEHWGLVNILAEPGKALADALDLAARIAENAPLSVQHTKRIMHRTAAAGSDWDPEWSHGEVWALNEQAKDVVFATCDAQEGATAFAEKRPPVWQGR</sequence>
<proteinExistence type="inferred from homology"/>
<accession>A0A1H8QRT6</accession>
<dbReference type="PROSITE" id="PS00166">
    <property type="entry name" value="ENOYL_COA_HYDRATASE"/>
    <property type="match status" value="1"/>
</dbReference>
<dbReference type="EC" id="4.2.1.17" evidence="2"/>
<dbReference type="InterPro" id="IPR029045">
    <property type="entry name" value="ClpP/crotonase-like_dom_sf"/>
</dbReference>
<gene>
    <name evidence="7" type="ORF">SAMN05660991_00767</name>
</gene>
<dbReference type="Gene3D" id="3.90.226.10">
    <property type="entry name" value="2-enoyl-CoA Hydratase, Chain A, domain 1"/>
    <property type="match status" value="1"/>
</dbReference>
<dbReference type="Gene3D" id="1.10.12.10">
    <property type="entry name" value="Lyase 2-enoyl-coa Hydratase, Chain A, domain 2"/>
    <property type="match status" value="1"/>
</dbReference>
<comment type="catalytic activity">
    <reaction evidence="5">
        <text>a 4-saturated-(3S)-3-hydroxyacyl-CoA = a (3E)-enoyl-CoA + H2O</text>
        <dbReference type="Rhea" id="RHEA:20724"/>
        <dbReference type="ChEBI" id="CHEBI:15377"/>
        <dbReference type="ChEBI" id="CHEBI:58521"/>
        <dbReference type="ChEBI" id="CHEBI:137480"/>
        <dbReference type="EC" id="4.2.1.17"/>
    </reaction>
</comment>
<organism evidence="7 8">
    <name type="scientific">Trujillonella endophytica</name>
    <dbReference type="NCBI Taxonomy" id="673521"/>
    <lineage>
        <taxon>Bacteria</taxon>
        <taxon>Bacillati</taxon>
        <taxon>Actinomycetota</taxon>
        <taxon>Actinomycetes</taxon>
        <taxon>Geodermatophilales</taxon>
        <taxon>Geodermatophilaceae</taxon>
        <taxon>Trujillonella</taxon>
    </lineage>
</organism>
<evidence type="ECO:0000313" key="8">
    <source>
        <dbReference type="Proteomes" id="UP000198960"/>
    </source>
</evidence>